<dbReference type="KEGG" id="ful:C4N20_15505"/>
<protein>
    <recommendedName>
        <fullName evidence="1">Zinc-ribbon 15 domain-containing protein</fullName>
    </recommendedName>
</protein>
<organism evidence="2 3">
    <name type="scientific">Fusobacterium ulcerans</name>
    <dbReference type="NCBI Taxonomy" id="861"/>
    <lineage>
        <taxon>Bacteria</taxon>
        <taxon>Fusobacteriati</taxon>
        <taxon>Fusobacteriota</taxon>
        <taxon>Fusobacteriia</taxon>
        <taxon>Fusobacteriales</taxon>
        <taxon>Fusobacteriaceae</taxon>
        <taxon>Fusobacterium</taxon>
    </lineage>
</organism>
<name>A0AAX1TMG5_9FUSO</name>
<dbReference type="EMBL" id="LS483487">
    <property type="protein sequence ID" value="SQJ03918.1"/>
    <property type="molecule type" value="Genomic_DNA"/>
</dbReference>
<proteinExistence type="predicted"/>
<dbReference type="Proteomes" id="UP000249008">
    <property type="component" value="Chromosome 1"/>
</dbReference>
<feature type="domain" description="Zinc-ribbon 15" evidence="1">
    <location>
        <begin position="22"/>
        <end position="114"/>
    </location>
</feature>
<dbReference type="Pfam" id="PF17032">
    <property type="entry name" value="Zn_ribbon_15"/>
    <property type="match status" value="1"/>
</dbReference>
<evidence type="ECO:0000313" key="3">
    <source>
        <dbReference type="Proteomes" id="UP000249008"/>
    </source>
</evidence>
<dbReference type="InterPro" id="IPR031493">
    <property type="entry name" value="Zinc_ribbon_15"/>
</dbReference>
<reference evidence="2 3" key="1">
    <citation type="submission" date="2018-06" db="EMBL/GenBank/DDBJ databases">
        <authorList>
            <consortium name="Pathogen Informatics"/>
            <person name="Doyle S."/>
        </authorList>
    </citation>
    <scope>NUCLEOTIDE SEQUENCE [LARGE SCALE GENOMIC DNA]</scope>
    <source>
        <strain evidence="2 3">NCTC12112</strain>
    </source>
</reference>
<gene>
    <name evidence="2" type="ORF">NCTC12112_01681</name>
</gene>
<accession>A0AAX1TMG5</accession>
<sequence length="117" mass="13538">MSFFKNFGVKNADYKLGEIIFECTGCTSKKVNLHRLQNIFVLFSFPIYKYKVDHVIHCQKCNSVYEIKADSTIKVYRKKAATYNDIESILIERGICPYCDTPYRQTPSCCPNCGKEL</sequence>
<evidence type="ECO:0000259" key="1">
    <source>
        <dbReference type="Pfam" id="PF17032"/>
    </source>
</evidence>
<evidence type="ECO:0000313" key="2">
    <source>
        <dbReference type="EMBL" id="SQJ03918.1"/>
    </source>
</evidence>
<dbReference type="GeneID" id="78456233"/>
<dbReference type="RefSeq" id="WP_005979960.1">
    <property type="nucleotide sequence ID" value="NZ_BAABXY010000001.1"/>
</dbReference>
<dbReference type="AlphaFoldDB" id="A0AAX1TMG5"/>